<protein>
    <submittedName>
        <fullName evidence="1">Uncharacterized protein</fullName>
    </submittedName>
</protein>
<name>A0A6J5MBV8_9CAUD</name>
<evidence type="ECO:0000313" key="1">
    <source>
        <dbReference type="EMBL" id="CAB4143822.1"/>
    </source>
</evidence>
<reference evidence="1" key="1">
    <citation type="submission" date="2020-04" db="EMBL/GenBank/DDBJ databases">
        <authorList>
            <person name="Chiriac C."/>
            <person name="Salcher M."/>
            <person name="Ghai R."/>
            <person name="Kavagutti S V."/>
        </authorList>
    </citation>
    <scope>NUCLEOTIDE SEQUENCE</scope>
</reference>
<proteinExistence type="predicted"/>
<accession>A0A6J5MBV8</accession>
<sequence length="112" mass="13002">MKINEIKIYVSVPELYEILVKKGLEDVYRACDFASCEGSKNKILEKASKMVKFLREMSFDFVEAFGLNNNFYLNHHTDNTCSEFISFTFNAQASKEQIGLNELTRRQEEQEG</sequence>
<dbReference type="EMBL" id="LR796435">
    <property type="protein sequence ID" value="CAB4143822.1"/>
    <property type="molecule type" value="Genomic_DNA"/>
</dbReference>
<organism evidence="1">
    <name type="scientific">uncultured Caudovirales phage</name>
    <dbReference type="NCBI Taxonomy" id="2100421"/>
    <lineage>
        <taxon>Viruses</taxon>
        <taxon>Duplodnaviria</taxon>
        <taxon>Heunggongvirae</taxon>
        <taxon>Uroviricota</taxon>
        <taxon>Caudoviricetes</taxon>
        <taxon>Peduoviridae</taxon>
        <taxon>Maltschvirus</taxon>
        <taxon>Maltschvirus maltsch</taxon>
    </lineage>
</organism>
<gene>
    <name evidence="1" type="ORF">UFOVP457_2</name>
</gene>